<keyword evidence="1" id="KW-0732">Signal</keyword>
<evidence type="ECO:0000256" key="1">
    <source>
        <dbReference type="SAM" id="SignalP"/>
    </source>
</evidence>
<dbReference type="InParanoid" id="E4V183"/>
<dbReference type="AlphaFoldDB" id="E4V183"/>
<dbReference type="EMBL" id="DS989827">
    <property type="protein sequence ID" value="EFR03798.1"/>
    <property type="molecule type" value="Genomic_DNA"/>
</dbReference>
<dbReference type="GeneID" id="10026049"/>
<evidence type="ECO:0000313" key="2">
    <source>
        <dbReference type="EMBL" id="EFR03798.1"/>
    </source>
</evidence>
<organism evidence="3">
    <name type="scientific">Arthroderma gypseum (strain ATCC MYA-4604 / CBS 118893)</name>
    <name type="common">Microsporum gypseum</name>
    <dbReference type="NCBI Taxonomy" id="535722"/>
    <lineage>
        <taxon>Eukaryota</taxon>
        <taxon>Fungi</taxon>
        <taxon>Dikarya</taxon>
        <taxon>Ascomycota</taxon>
        <taxon>Pezizomycotina</taxon>
        <taxon>Eurotiomycetes</taxon>
        <taxon>Eurotiomycetidae</taxon>
        <taxon>Onygenales</taxon>
        <taxon>Arthrodermataceae</taxon>
        <taxon>Nannizzia</taxon>
    </lineage>
</organism>
<dbReference type="Proteomes" id="UP000002669">
    <property type="component" value="Unassembled WGS sequence"/>
</dbReference>
<accession>E4V183</accession>
<keyword evidence="3" id="KW-1185">Reference proteome</keyword>
<dbReference type="RefSeq" id="XP_003170806.1">
    <property type="nucleotide sequence ID" value="XM_003170758.1"/>
</dbReference>
<dbReference type="VEuPathDB" id="FungiDB:MGYG_06797"/>
<dbReference type="eggNOG" id="ENOG502RQW2">
    <property type="taxonomic scope" value="Eukaryota"/>
</dbReference>
<dbReference type="HOGENOM" id="CLU_2279466_0_0_1"/>
<protein>
    <submittedName>
        <fullName evidence="2">Uncharacterized protein</fullName>
    </submittedName>
</protein>
<evidence type="ECO:0000313" key="3">
    <source>
        <dbReference type="Proteomes" id="UP000002669"/>
    </source>
</evidence>
<gene>
    <name evidence="2" type="ORF">MGYG_06797</name>
</gene>
<feature type="signal peptide" evidence="1">
    <location>
        <begin position="1"/>
        <end position="21"/>
    </location>
</feature>
<dbReference type="OrthoDB" id="4169090at2759"/>
<sequence>MKYLVNTLLIPGFLMLPCAVAAPLTPIYGAHIYQIRPCAGAPSLVPADNGCYDLRSLDIKSLQIDRAASCTAYTSPSCDSAPIVLSGEKCMDYPSAAAVRCVLK</sequence>
<feature type="chain" id="PRO_5003190687" evidence="1">
    <location>
        <begin position="22"/>
        <end position="104"/>
    </location>
</feature>
<name>E4V183_ARTGP</name>
<reference evidence="3" key="1">
    <citation type="journal article" date="2012" name="MBio">
        <title>Comparative genome analysis of Trichophyton rubrum and related dermatophytes reveals candidate genes involved in infection.</title>
        <authorList>
            <person name="Martinez D.A."/>
            <person name="Oliver B.G."/>
            <person name="Graeser Y."/>
            <person name="Goldberg J.M."/>
            <person name="Li W."/>
            <person name="Martinez-Rossi N.M."/>
            <person name="Monod M."/>
            <person name="Shelest E."/>
            <person name="Barton R.C."/>
            <person name="Birch E."/>
            <person name="Brakhage A.A."/>
            <person name="Chen Z."/>
            <person name="Gurr S.J."/>
            <person name="Heiman D."/>
            <person name="Heitman J."/>
            <person name="Kosti I."/>
            <person name="Rossi A."/>
            <person name="Saif S."/>
            <person name="Samalova M."/>
            <person name="Saunders C.W."/>
            <person name="Shea T."/>
            <person name="Summerbell R.C."/>
            <person name="Xu J."/>
            <person name="Young S."/>
            <person name="Zeng Q."/>
            <person name="Birren B.W."/>
            <person name="Cuomo C.A."/>
            <person name="White T.C."/>
        </authorList>
    </citation>
    <scope>NUCLEOTIDE SEQUENCE [LARGE SCALE GENOMIC DNA]</scope>
    <source>
        <strain evidence="3">ATCC MYA-4604 / CBS 118893</strain>
    </source>
</reference>
<proteinExistence type="predicted"/>
<dbReference type="OMA" id="GEKCMDY"/>